<keyword evidence="4" id="KW-0808">Transferase</keyword>
<keyword evidence="8" id="KW-0902">Two-component regulatory system</keyword>
<dbReference type="GO" id="GO:0005524">
    <property type="term" value="F:ATP binding"/>
    <property type="evidence" value="ECO:0007669"/>
    <property type="project" value="UniProtKB-KW"/>
</dbReference>
<dbReference type="Pfam" id="PF13426">
    <property type="entry name" value="PAS_9"/>
    <property type="match status" value="1"/>
</dbReference>
<accession>D4H3F7</accession>
<feature type="domain" description="PAS" evidence="10">
    <location>
        <begin position="107"/>
        <end position="164"/>
    </location>
</feature>
<dbReference type="CDD" id="cd00130">
    <property type="entry name" value="PAS"/>
    <property type="match status" value="1"/>
</dbReference>
<dbReference type="Proteomes" id="UP000002012">
    <property type="component" value="Chromosome"/>
</dbReference>
<feature type="domain" description="Histidine kinase" evidence="9">
    <location>
        <begin position="283"/>
        <end position="533"/>
    </location>
</feature>
<feature type="domain" description="PAC" evidence="11">
    <location>
        <begin position="179"/>
        <end position="231"/>
    </location>
</feature>
<dbReference type="InParanoid" id="D4H3F7"/>
<keyword evidence="7" id="KW-0067">ATP-binding</keyword>
<evidence type="ECO:0000256" key="2">
    <source>
        <dbReference type="ARBA" id="ARBA00012438"/>
    </source>
</evidence>
<dbReference type="Gene3D" id="3.30.565.10">
    <property type="entry name" value="Histidine kinase-like ATPase, C-terminal domain"/>
    <property type="match status" value="1"/>
</dbReference>
<dbReference type="PROSITE" id="PS50112">
    <property type="entry name" value="PAS"/>
    <property type="match status" value="1"/>
</dbReference>
<dbReference type="InterPro" id="IPR005467">
    <property type="entry name" value="His_kinase_dom"/>
</dbReference>
<keyword evidence="3" id="KW-0597">Phosphoprotein</keyword>
<evidence type="ECO:0000256" key="7">
    <source>
        <dbReference type="ARBA" id="ARBA00022840"/>
    </source>
</evidence>
<dbReference type="SUPFAM" id="SSF55874">
    <property type="entry name" value="ATPase domain of HSP90 chaperone/DNA topoisomerase II/histidine kinase"/>
    <property type="match status" value="1"/>
</dbReference>
<keyword evidence="5" id="KW-0547">Nucleotide-binding</keyword>
<gene>
    <name evidence="12" type="ordered locus">Dacet_0442</name>
</gene>
<dbReference type="AlphaFoldDB" id="D4H3F7"/>
<dbReference type="InterPro" id="IPR003661">
    <property type="entry name" value="HisK_dim/P_dom"/>
</dbReference>
<dbReference type="KEGG" id="dap:Dacet_0442"/>
<dbReference type="STRING" id="522772.Dacet_0442"/>
<dbReference type="PANTHER" id="PTHR43065:SF10">
    <property type="entry name" value="PEROXIDE STRESS-ACTIVATED HISTIDINE KINASE MAK3"/>
    <property type="match status" value="1"/>
</dbReference>
<evidence type="ECO:0000256" key="5">
    <source>
        <dbReference type="ARBA" id="ARBA00022741"/>
    </source>
</evidence>
<name>D4H3F7_DENA2</name>
<dbReference type="PROSITE" id="PS50113">
    <property type="entry name" value="PAC"/>
    <property type="match status" value="1"/>
</dbReference>
<evidence type="ECO:0000256" key="4">
    <source>
        <dbReference type="ARBA" id="ARBA00022679"/>
    </source>
</evidence>
<dbReference type="EC" id="2.7.13.3" evidence="2"/>
<protein>
    <recommendedName>
        <fullName evidence="2">histidine kinase</fullName>
        <ecNumber evidence="2">2.7.13.3</ecNumber>
    </recommendedName>
</protein>
<dbReference type="InterPro" id="IPR035965">
    <property type="entry name" value="PAS-like_dom_sf"/>
</dbReference>
<organism evidence="12 13">
    <name type="scientific">Denitrovibrio acetiphilus (strain DSM 12809 / NBRC 114555 / N2460)</name>
    <dbReference type="NCBI Taxonomy" id="522772"/>
    <lineage>
        <taxon>Bacteria</taxon>
        <taxon>Pseudomonadati</taxon>
        <taxon>Deferribacterota</taxon>
        <taxon>Deferribacteres</taxon>
        <taxon>Deferribacterales</taxon>
        <taxon>Geovibrionaceae</taxon>
        <taxon>Denitrovibrio</taxon>
    </lineage>
</organism>
<dbReference type="Gene3D" id="1.10.287.130">
    <property type="match status" value="1"/>
</dbReference>
<dbReference type="SUPFAM" id="SSF55785">
    <property type="entry name" value="PYP-like sensor domain (PAS domain)"/>
    <property type="match status" value="1"/>
</dbReference>
<dbReference type="eggNOG" id="COG2202">
    <property type="taxonomic scope" value="Bacteria"/>
</dbReference>
<sequence length="538" mass="61109">MLRIKSLFTVKTTSDLLISEFNANNNDFSWNPKGEHLKDILHPDYKKEVCRMLTALGNGESISFHVIAGRVKGRYLFLLGRAIRKDGAFNIYFRKHGDLSSDCFSGNDTVIKEAADRLLGIFYRSDKFGNFIYFTENSIDLLGYTPEELVGGSLRSQFFLSEDKYDRLKNKVIEQGCLKGAEISLKHKNGQIIWLKVDNIAFYDENGVYTGTAGYVQDITQYRNTEEELRHTRHLLELKQKELDSVNISMKYRVQSQVKKGRKEEEAILYHSRLAEMGEMVSSIAHQWRQPLSALTFIIEDIRDAYHFGELDIKYLDDAIDESMSYVRFMSETMDDFRNFFRPEPDKEHFNMIEKLIDVVKMQYGRFEVAAVNVNIVCNMGEGEPENLLNIEYGRGISFFTNPVETATDIVVYGYPNLFKQVMINVLNNAIDAVTEAREKGLVGVLEPGLISIEVWTKATKAFVQINDNGVGLDSAVIDKIFEAEYTTKPKNKGTGIGLHMAKSIVEKSLGGRIRANKRDRGASFTIEVPVVSVSIGT</sequence>
<evidence type="ECO:0000313" key="12">
    <source>
        <dbReference type="EMBL" id="ADD67241.1"/>
    </source>
</evidence>
<proteinExistence type="predicted"/>
<dbReference type="InterPro" id="IPR003594">
    <property type="entry name" value="HATPase_dom"/>
</dbReference>
<dbReference type="SUPFAM" id="SSF47384">
    <property type="entry name" value="Homodimeric domain of signal transducing histidine kinase"/>
    <property type="match status" value="1"/>
</dbReference>
<dbReference type="CDD" id="cd00082">
    <property type="entry name" value="HisKA"/>
    <property type="match status" value="1"/>
</dbReference>
<comment type="catalytic activity">
    <reaction evidence="1">
        <text>ATP + protein L-histidine = ADP + protein N-phospho-L-histidine.</text>
        <dbReference type="EC" id="2.7.13.3"/>
    </reaction>
</comment>
<dbReference type="InterPro" id="IPR000700">
    <property type="entry name" value="PAS-assoc_C"/>
</dbReference>
<dbReference type="NCBIfam" id="TIGR00229">
    <property type="entry name" value="sensory_box"/>
    <property type="match status" value="1"/>
</dbReference>
<evidence type="ECO:0000256" key="6">
    <source>
        <dbReference type="ARBA" id="ARBA00022777"/>
    </source>
</evidence>
<keyword evidence="13" id="KW-1185">Reference proteome</keyword>
<evidence type="ECO:0000256" key="1">
    <source>
        <dbReference type="ARBA" id="ARBA00000085"/>
    </source>
</evidence>
<dbReference type="Gene3D" id="3.30.450.20">
    <property type="entry name" value="PAS domain"/>
    <property type="match status" value="1"/>
</dbReference>
<dbReference type="PRINTS" id="PR00344">
    <property type="entry name" value="BCTRLSENSOR"/>
</dbReference>
<dbReference type="PROSITE" id="PS50109">
    <property type="entry name" value="HIS_KIN"/>
    <property type="match status" value="1"/>
</dbReference>
<evidence type="ECO:0000259" key="9">
    <source>
        <dbReference type="PROSITE" id="PS50109"/>
    </source>
</evidence>
<evidence type="ECO:0000256" key="8">
    <source>
        <dbReference type="ARBA" id="ARBA00023012"/>
    </source>
</evidence>
<dbReference type="GO" id="GO:0000155">
    <property type="term" value="F:phosphorelay sensor kinase activity"/>
    <property type="evidence" value="ECO:0007669"/>
    <property type="project" value="InterPro"/>
</dbReference>
<evidence type="ECO:0000259" key="10">
    <source>
        <dbReference type="PROSITE" id="PS50112"/>
    </source>
</evidence>
<dbReference type="EMBL" id="CP001968">
    <property type="protein sequence ID" value="ADD67241.1"/>
    <property type="molecule type" value="Genomic_DNA"/>
</dbReference>
<evidence type="ECO:0000313" key="13">
    <source>
        <dbReference type="Proteomes" id="UP000002012"/>
    </source>
</evidence>
<dbReference type="InterPro" id="IPR036097">
    <property type="entry name" value="HisK_dim/P_sf"/>
</dbReference>
<evidence type="ECO:0000256" key="3">
    <source>
        <dbReference type="ARBA" id="ARBA00022553"/>
    </source>
</evidence>
<dbReference type="Pfam" id="PF02518">
    <property type="entry name" value="HATPase_c"/>
    <property type="match status" value="1"/>
</dbReference>
<dbReference type="SMART" id="SM00387">
    <property type="entry name" value="HATPase_c"/>
    <property type="match status" value="1"/>
</dbReference>
<dbReference type="InterPro" id="IPR000014">
    <property type="entry name" value="PAS"/>
</dbReference>
<dbReference type="PANTHER" id="PTHR43065">
    <property type="entry name" value="SENSOR HISTIDINE KINASE"/>
    <property type="match status" value="1"/>
</dbReference>
<dbReference type="InterPro" id="IPR004358">
    <property type="entry name" value="Sig_transdc_His_kin-like_C"/>
</dbReference>
<dbReference type="InterPro" id="IPR036890">
    <property type="entry name" value="HATPase_C_sf"/>
</dbReference>
<evidence type="ECO:0000259" key="11">
    <source>
        <dbReference type="PROSITE" id="PS50113"/>
    </source>
</evidence>
<dbReference type="eggNOG" id="COG4191">
    <property type="taxonomic scope" value="Bacteria"/>
</dbReference>
<keyword evidence="6 12" id="KW-0418">Kinase</keyword>
<dbReference type="HOGENOM" id="CLU_000445_133_3_0"/>
<reference evidence="12 13" key="1">
    <citation type="journal article" date="2010" name="Stand. Genomic Sci.">
        <title>Complete genome sequence of Denitrovibrio acetiphilus type strain (N2460).</title>
        <authorList>
            <person name="Kiss H."/>
            <person name="Lang E."/>
            <person name="Lapidus A."/>
            <person name="Copeland A."/>
            <person name="Nolan M."/>
            <person name="Glavina Del Rio T."/>
            <person name="Chen F."/>
            <person name="Lucas S."/>
            <person name="Tice H."/>
            <person name="Cheng J.F."/>
            <person name="Han C."/>
            <person name="Goodwin L."/>
            <person name="Pitluck S."/>
            <person name="Liolios K."/>
            <person name="Pati A."/>
            <person name="Ivanova N."/>
            <person name="Mavromatis K."/>
            <person name="Chen A."/>
            <person name="Palaniappan K."/>
            <person name="Land M."/>
            <person name="Hauser L."/>
            <person name="Chang Y.J."/>
            <person name="Jeffries C.D."/>
            <person name="Detter J.C."/>
            <person name="Brettin T."/>
            <person name="Spring S."/>
            <person name="Rohde M."/>
            <person name="Goker M."/>
            <person name="Woyke T."/>
            <person name="Bristow J."/>
            <person name="Eisen J.A."/>
            <person name="Markowitz V."/>
            <person name="Hugenholtz P."/>
            <person name="Kyrpides N.C."/>
            <person name="Klenk H.P."/>
        </authorList>
    </citation>
    <scope>NUCLEOTIDE SEQUENCE [LARGE SCALE GENOMIC DNA]</scope>
    <source>
        <strain evidence="13">DSM 12809 / NBRC 114555 / N2460</strain>
    </source>
</reference>
<dbReference type="PaxDb" id="522772-Dacet_0442"/>